<evidence type="ECO:0000313" key="2">
    <source>
        <dbReference type="Proteomes" id="UP000031036"/>
    </source>
</evidence>
<sequence>MVGYRFQMLMSRYKEAQQCGGLAPLTPSTSQRTARPLRRPIIPQKPCFTPQWCAIGAVTNRNVMRS</sequence>
<evidence type="ECO:0000313" key="1">
    <source>
        <dbReference type="EMBL" id="KHN82053.1"/>
    </source>
</evidence>
<reference evidence="1 2" key="1">
    <citation type="submission" date="2014-11" db="EMBL/GenBank/DDBJ databases">
        <title>Genetic blueprint of the zoonotic pathogen Toxocara canis.</title>
        <authorList>
            <person name="Zhu X.-Q."/>
            <person name="Korhonen P.K."/>
            <person name="Cai H."/>
            <person name="Young N.D."/>
            <person name="Nejsum P."/>
            <person name="von Samson-Himmelstjerna G."/>
            <person name="Boag P.R."/>
            <person name="Tan P."/>
            <person name="Li Q."/>
            <person name="Min J."/>
            <person name="Yang Y."/>
            <person name="Wang X."/>
            <person name="Fang X."/>
            <person name="Hall R.S."/>
            <person name="Hofmann A."/>
            <person name="Sternberg P.W."/>
            <person name="Jex A.R."/>
            <person name="Gasser R.B."/>
        </authorList>
    </citation>
    <scope>NUCLEOTIDE SEQUENCE [LARGE SCALE GENOMIC DNA]</scope>
    <source>
        <strain evidence="1">PN_DK_2014</strain>
    </source>
</reference>
<dbReference type="EMBL" id="JPKZ01001414">
    <property type="protein sequence ID" value="KHN82053.1"/>
    <property type="molecule type" value="Genomic_DNA"/>
</dbReference>
<organism evidence="1 2">
    <name type="scientific">Toxocara canis</name>
    <name type="common">Canine roundworm</name>
    <dbReference type="NCBI Taxonomy" id="6265"/>
    <lineage>
        <taxon>Eukaryota</taxon>
        <taxon>Metazoa</taxon>
        <taxon>Ecdysozoa</taxon>
        <taxon>Nematoda</taxon>
        <taxon>Chromadorea</taxon>
        <taxon>Rhabditida</taxon>
        <taxon>Spirurina</taxon>
        <taxon>Ascaridomorpha</taxon>
        <taxon>Ascaridoidea</taxon>
        <taxon>Toxocaridae</taxon>
        <taxon>Toxocara</taxon>
    </lineage>
</organism>
<keyword evidence="2" id="KW-1185">Reference proteome</keyword>
<proteinExistence type="predicted"/>
<name>A0A0B2VKD3_TOXCA</name>
<dbReference type="Proteomes" id="UP000031036">
    <property type="component" value="Unassembled WGS sequence"/>
</dbReference>
<comment type="caution">
    <text evidence="1">The sequence shown here is derived from an EMBL/GenBank/DDBJ whole genome shotgun (WGS) entry which is preliminary data.</text>
</comment>
<dbReference type="AlphaFoldDB" id="A0A0B2VKD3"/>
<gene>
    <name evidence="1" type="ORF">Tcan_01967</name>
</gene>
<dbReference type="OrthoDB" id="10530577at2759"/>
<accession>A0A0B2VKD3</accession>
<protein>
    <submittedName>
        <fullName evidence="1">Uncharacterized protein</fullName>
    </submittedName>
</protein>